<organism evidence="3">
    <name type="scientific">Attheya septentrionalis</name>
    <dbReference type="NCBI Taxonomy" id="420275"/>
    <lineage>
        <taxon>Eukaryota</taxon>
        <taxon>Sar</taxon>
        <taxon>Stramenopiles</taxon>
        <taxon>Ochrophyta</taxon>
        <taxon>Bacillariophyta</taxon>
        <taxon>Coscinodiscophyceae</taxon>
        <taxon>Chaetocerotophycidae</taxon>
        <taxon>Chaetocerotales</taxon>
        <taxon>Attheyaceae</taxon>
        <taxon>Attheya</taxon>
    </lineage>
</organism>
<evidence type="ECO:0000256" key="1">
    <source>
        <dbReference type="SAM" id="Phobius"/>
    </source>
</evidence>
<protein>
    <submittedName>
        <fullName evidence="3">Uncharacterized protein</fullName>
    </submittedName>
</protein>
<feature type="chain" id="PRO_5031538724" evidence="2">
    <location>
        <begin position="27"/>
        <end position="256"/>
    </location>
</feature>
<evidence type="ECO:0000256" key="2">
    <source>
        <dbReference type="SAM" id="SignalP"/>
    </source>
</evidence>
<keyword evidence="1" id="KW-0812">Transmembrane</keyword>
<keyword evidence="2" id="KW-0732">Signal</keyword>
<sequence>MVMRILLRCYVLLSLFGGGFIRPVRGDGYNNKQEEPIAIGQIACSDHFKIKQTDMWCDQGECYLGRYFALDAVVELGMNLGTGYSDGTYAGKAMVNVDECIGENCNTIVHSTTNLCDYFEPYTSNDNNNNANNDRSCLNAGEYSVFLDNLMLKVPPSMAYDHWLQLNITHYNTGTEFLCTIPIVLASDLAAYQSSHYMVEIAVMGSFLAMGVLIVRRDRRAWREHLEREHVERELRTRKVYECMSPTSHRHRKAMR</sequence>
<dbReference type="AlphaFoldDB" id="A0A7S2UKG0"/>
<proteinExistence type="predicted"/>
<name>A0A7S2UKG0_9STRA</name>
<feature type="transmembrane region" description="Helical" evidence="1">
    <location>
        <begin position="197"/>
        <end position="215"/>
    </location>
</feature>
<gene>
    <name evidence="3" type="ORF">ASEP1449_LOCUS12489</name>
</gene>
<keyword evidence="1" id="KW-1133">Transmembrane helix</keyword>
<accession>A0A7S2UKG0</accession>
<feature type="signal peptide" evidence="2">
    <location>
        <begin position="1"/>
        <end position="26"/>
    </location>
</feature>
<keyword evidence="1" id="KW-0472">Membrane</keyword>
<reference evidence="3" key="1">
    <citation type="submission" date="2021-01" db="EMBL/GenBank/DDBJ databases">
        <authorList>
            <person name="Corre E."/>
            <person name="Pelletier E."/>
            <person name="Niang G."/>
            <person name="Scheremetjew M."/>
            <person name="Finn R."/>
            <person name="Kale V."/>
            <person name="Holt S."/>
            <person name="Cochrane G."/>
            <person name="Meng A."/>
            <person name="Brown T."/>
            <person name="Cohen L."/>
        </authorList>
    </citation>
    <scope>NUCLEOTIDE SEQUENCE</scope>
    <source>
        <strain evidence="3">CCMP2084</strain>
    </source>
</reference>
<evidence type="ECO:0000313" key="3">
    <source>
        <dbReference type="EMBL" id="CAD9820656.1"/>
    </source>
</evidence>
<dbReference type="EMBL" id="HBHQ01018632">
    <property type="protein sequence ID" value="CAD9820656.1"/>
    <property type="molecule type" value="Transcribed_RNA"/>
</dbReference>